<dbReference type="AlphaFoldDB" id="A0A164HVK6"/>
<comment type="caution">
    <text evidence="1">The sequence shown here is derived from an EMBL/GenBank/DDBJ whole genome shotgun (WGS) entry which is preliminary data.</text>
</comment>
<accession>A0A164HVK6</accession>
<protein>
    <submittedName>
        <fullName evidence="1">Uncharacterized protein</fullName>
    </submittedName>
</protein>
<reference evidence="1 2" key="1">
    <citation type="submission" date="2016-04" db="EMBL/GenBank/DDBJ databases">
        <authorList>
            <person name="Evans L.H."/>
            <person name="Alamgir A."/>
            <person name="Owens N."/>
            <person name="Weber N.D."/>
            <person name="Virtaneva K."/>
            <person name="Barbian K."/>
            <person name="Babar A."/>
            <person name="Rosenke K."/>
        </authorList>
    </citation>
    <scope>NUCLEOTIDE SEQUENCE [LARGE SCALE GENOMIC DNA]</scope>
    <source>
        <strain evidence="1 2">IFM 0406</strain>
    </source>
</reference>
<proteinExistence type="predicted"/>
<sequence length="67" mass="7551">MKTKTIRVSWSTVEYYHDVIEVPADLDLTDESAVLEQIACKASYCSDYSDSSDLIDAELVSDEEDEL</sequence>
<dbReference type="RefSeq" id="WP_067580820.1">
    <property type="nucleotide sequence ID" value="NZ_JABMCZ010000002.1"/>
</dbReference>
<keyword evidence="2" id="KW-1185">Reference proteome</keyword>
<dbReference type="STRING" id="455432.AWN90_13795"/>
<name>A0A164HVK6_9NOCA</name>
<evidence type="ECO:0000313" key="1">
    <source>
        <dbReference type="EMBL" id="KZM68857.1"/>
    </source>
</evidence>
<gene>
    <name evidence="1" type="ORF">AWN90_13795</name>
</gene>
<dbReference type="Proteomes" id="UP000076512">
    <property type="component" value="Unassembled WGS sequence"/>
</dbReference>
<dbReference type="EMBL" id="LWGR01000021">
    <property type="protein sequence ID" value="KZM68857.1"/>
    <property type="molecule type" value="Genomic_DNA"/>
</dbReference>
<evidence type="ECO:0000313" key="2">
    <source>
        <dbReference type="Proteomes" id="UP000076512"/>
    </source>
</evidence>
<organism evidence="1 2">
    <name type="scientific">Nocardia terpenica</name>
    <dbReference type="NCBI Taxonomy" id="455432"/>
    <lineage>
        <taxon>Bacteria</taxon>
        <taxon>Bacillati</taxon>
        <taxon>Actinomycetota</taxon>
        <taxon>Actinomycetes</taxon>
        <taxon>Mycobacteriales</taxon>
        <taxon>Nocardiaceae</taxon>
        <taxon>Nocardia</taxon>
    </lineage>
</organism>